<dbReference type="PANTHER" id="PTHR38788:SF3">
    <property type="entry name" value="CLR5 DOMAIN-CONTAINING PROTEIN"/>
    <property type="match status" value="1"/>
</dbReference>
<protein>
    <recommendedName>
        <fullName evidence="2">Clr5 domain-containing protein</fullName>
    </recommendedName>
</protein>
<dbReference type="InterPro" id="IPR011990">
    <property type="entry name" value="TPR-like_helical_dom_sf"/>
</dbReference>
<comment type="caution">
    <text evidence="3">The sequence shown here is derived from an EMBL/GenBank/DDBJ whole genome shotgun (WGS) entry which is preliminary data.</text>
</comment>
<gene>
    <name evidence="3" type="ORF">NLU13_8151</name>
</gene>
<evidence type="ECO:0000313" key="4">
    <source>
        <dbReference type="Proteomes" id="UP001175261"/>
    </source>
</evidence>
<proteinExistence type="predicted"/>
<keyword evidence="4" id="KW-1185">Reference proteome</keyword>
<dbReference type="AlphaFoldDB" id="A0AA39L4Q0"/>
<feature type="region of interest" description="Disordered" evidence="1">
    <location>
        <begin position="1"/>
        <end position="21"/>
    </location>
</feature>
<feature type="domain" description="Clr5" evidence="2">
    <location>
        <begin position="18"/>
        <end position="70"/>
    </location>
</feature>
<dbReference type="PANTHER" id="PTHR38788">
    <property type="entry name" value="CLR5 DOMAIN-CONTAINING PROTEIN"/>
    <property type="match status" value="1"/>
</dbReference>
<sequence>MSGARPTRHLRSPNGPSASDWDKYRERITQLYAHDGLSCAEVAKRMEDVDGFRASRKMYRIRFEAWGLEKKVTREHALRILAILARLPRCSGLPYGELATEERRVSRYLRRLSPESGNALLRDLHARLSDGATNWPGVRTPPRAPDAMQLPTECILLLRSYVQGTCEAEIWPRDAVMGFESTDFVPAACSPIMSASWILNEGTSGRQKAAGFLNTFLERVPILLQHPDPVVFMFMYTNILTFATKQPGTAWLLLREMLARSEALPWATSQHPFRLILRLLDMSGPEQIHVHARTILLAYVGLLEEALGGAYPIIQDMCHDVLNRLVSLDLIDSTAAADHLSRLKDTAVAQNHHRTSRFLGLQLILAQAYVKGGYLQRARSTLDSILSPEHASYRRENIRISVSMLRARASEKEGKMDEAVHHAATVLEEARKHFGPESDWGLNGLVFYRKILESAGRTEEAEEVAKERDMVMRRLEERTAKLGVEDGWK</sequence>
<reference evidence="3" key="1">
    <citation type="submission" date="2022-10" db="EMBL/GenBank/DDBJ databases">
        <title>Determination and structural analysis of whole genome sequence of Sarocladium strictum F4-1.</title>
        <authorList>
            <person name="Hu L."/>
            <person name="Jiang Y."/>
        </authorList>
    </citation>
    <scope>NUCLEOTIDE SEQUENCE</scope>
    <source>
        <strain evidence="3">F4-1</strain>
    </source>
</reference>
<evidence type="ECO:0000259" key="2">
    <source>
        <dbReference type="Pfam" id="PF14420"/>
    </source>
</evidence>
<dbReference type="InterPro" id="IPR025676">
    <property type="entry name" value="Clr5_dom"/>
</dbReference>
<evidence type="ECO:0000256" key="1">
    <source>
        <dbReference type="SAM" id="MobiDB-lite"/>
    </source>
</evidence>
<dbReference type="Proteomes" id="UP001175261">
    <property type="component" value="Unassembled WGS sequence"/>
</dbReference>
<organism evidence="3 4">
    <name type="scientific">Sarocladium strictum</name>
    <name type="common">Black bundle disease fungus</name>
    <name type="synonym">Acremonium strictum</name>
    <dbReference type="NCBI Taxonomy" id="5046"/>
    <lineage>
        <taxon>Eukaryota</taxon>
        <taxon>Fungi</taxon>
        <taxon>Dikarya</taxon>
        <taxon>Ascomycota</taxon>
        <taxon>Pezizomycotina</taxon>
        <taxon>Sordariomycetes</taxon>
        <taxon>Hypocreomycetidae</taxon>
        <taxon>Hypocreales</taxon>
        <taxon>Sarocladiaceae</taxon>
        <taxon>Sarocladium</taxon>
    </lineage>
</organism>
<accession>A0AA39L4Q0</accession>
<evidence type="ECO:0000313" key="3">
    <source>
        <dbReference type="EMBL" id="KAK0384062.1"/>
    </source>
</evidence>
<dbReference type="Gene3D" id="1.25.40.10">
    <property type="entry name" value="Tetratricopeptide repeat domain"/>
    <property type="match status" value="1"/>
</dbReference>
<dbReference type="EMBL" id="JAPDFR010000008">
    <property type="protein sequence ID" value="KAK0384062.1"/>
    <property type="molecule type" value="Genomic_DNA"/>
</dbReference>
<feature type="compositionally biased region" description="Basic residues" evidence="1">
    <location>
        <begin position="1"/>
        <end position="11"/>
    </location>
</feature>
<name>A0AA39L4Q0_SARSR</name>
<dbReference type="Pfam" id="PF14420">
    <property type="entry name" value="Clr5"/>
    <property type="match status" value="1"/>
</dbReference>